<name>A0ABZ0ZLB6_9ACTN</name>
<dbReference type="Pfam" id="PF13796">
    <property type="entry name" value="Sensor"/>
    <property type="match status" value="1"/>
</dbReference>
<keyword evidence="6" id="KW-0418">Kinase</keyword>
<feature type="transmembrane region" description="Helical" evidence="10">
    <location>
        <begin position="20"/>
        <end position="39"/>
    </location>
</feature>
<dbReference type="InterPro" id="IPR025828">
    <property type="entry name" value="Put_sensor_dom"/>
</dbReference>
<keyword evidence="3" id="KW-0597">Phosphoprotein</keyword>
<comment type="catalytic activity">
    <reaction evidence="1">
        <text>ATP + protein L-histidine = ADP + protein N-phospho-L-histidine.</text>
        <dbReference type="EC" id="2.7.13.3"/>
    </reaction>
</comment>
<feature type="transmembrane region" description="Helical" evidence="10">
    <location>
        <begin position="45"/>
        <end position="64"/>
    </location>
</feature>
<keyword evidence="14" id="KW-1185">Reference proteome</keyword>
<evidence type="ECO:0000313" key="13">
    <source>
        <dbReference type="EMBL" id="WQQ25119.1"/>
    </source>
</evidence>
<dbReference type="RefSeq" id="WP_322936614.1">
    <property type="nucleotide sequence ID" value="NZ_CP141059.1"/>
</dbReference>
<feature type="domain" description="Signal transduction histidine kinase subgroup 3 dimerisation and phosphoacceptor" evidence="11">
    <location>
        <begin position="186"/>
        <end position="253"/>
    </location>
</feature>
<sequence>MSDRPLLPDRPSRLRLTGFAALQAVSIVPLVVLFALWVVGGVLMIVWVGALLLAVAIPSTRWLANGHRRMAASVLGQTLPAPYVPLKGRPVLNRLRAVATDPMTWRDLGWMLVAMTLGFVVSLIVVALLLGVVTFWIWYYAVGPLMRLRAAADRWLLSPGVTERLERRVEQLTETRADAVDHSAAELRRLERDLHDGAQARLVALSLSLGMADEMFDRDPDGARRLVTDARETTDTALADLRSVVRGIHPPVLADRGLVGAVQALALDMAVPVRIDVSLDGRLSAPVESAVYFAVAECLANVGKHSGAENAWIRVEHADGVLRVEVGDDGRGGADPTSGTGMTGIMRRLRTFDGTMMVSSPVGGPTIVTLEVPCVLSSPRTTPSSAPASPSSSKATDSPSPQPSPTPQT</sequence>
<evidence type="ECO:0000256" key="7">
    <source>
        <dbReference type="ARBA" id="ARBA00022840"/>
    </source>
</evidence>
<keyword evidence="4" id="KW-0808">Transferase</keyword>
<keyword evidence="7" id="KW-0067">ATP-binding</keyword>
<keyword evidence="10" id="KW-0812">Transmembrane</keyword>
<dbReference type="SUPFAM" id="SSF55874">
    <property type="entry name" value="ATPase domain of HSP90 chaperone/DNA topoisomerase II/histidine kinase"/>
    <property type="match status" value="1"/>
</dbReference>
<proteinExistence type="predicted"/>
<evidence type="ECO:0000313" key="14">
    <source>
        <dbReference type="Proteomes" id="UP001327225"/>
    </source>
</evidence>
<feature type="transmembrane region" description="Helical" evidence="10">
    <location>
        <begin position="112"/>
        <end position="139"/>
    </location>
</feature>
<evidence type="ECO:0000256" key="5">
    <source>
        <dbReference type="ARBA" id="ARBA00022741"/>
    </source>
</evidence>
<feature type="compositionally biased region" description="Low complexity" evidence="9">
    <location>
        <begin position="377"/>
        <end position="399"/>
    </location>
</feature>
<accession>A0ABZ0ZLB6</accession>
<protein>
    <recommendedName>
        <fullName evidence="2">histidine kinase</fullName>
        <ecNumber evidence="2">2.7.13.3</ecNumber>
    </recommendedName>
</protein>
<dbReference type="InterPro" id="IPR011712">
    <property type="entry name" value="Sig_transdc_His_kin_sub3_dim/P"/>
</dbReference>
<dbReference type="InterPro" id="IPR036890">
    <property type="entry name" value="HATPase_C_sf"/>
</dbReference>
<evidence type="ECO:0000259" key="11">
    <source>
        <dbReference type="Pfam" id="PF07730"/>
    </source>
</evidence>
<dbReference type="EMBL" id="CP141059">
    <property type="protein sequence ID" value="WQQ25119.1"/>
    <property type="molecule type" value="Genomic_DNA"/>
</dbReference>
<evidence type="ECO:0000256" key="1">
    <source>
        <dbReference type="ARBA" id="ARBA00000085"/>
    </source>
</evidence>
<feature type="compositionally biased region" description="Pro residues" evidence="9">
    <location>
        <begin position="400"/>
        <end position="409"/>
    </location>
</feature>
<organism evidence="13 14">
    <name type="scientific">Nocardioides bizhenqiangii</name>
    <dbReference type="NCBI Taxonomy" id="3095076"/>
    <lineage>
        <taxon>Bacteria</taxon>
        <taxon>Bacillati</taxon>
        <taxon>Actinomycetota</taxon>
        <taxon>Actinomycetes</taxon>
        <taxon>Propionibacteriales</taxon>
        <taxon>Nocardioidaceae</taxon>
        <taxon>Nocardioides</taxon>
    </lineage>
</organism>
<evidence type="ECO:0000256" key="9">
    <source>
        <dbReference type="SAM" id="MobiDB-lite"/>
    </source>
</evidence>
<feature type="region of interest" description="Disordered" evidence="9">
    <location>
        <begin position="377"/>
        <end position="409"/>
    </location>
</feature>
<evidence type="ECO:0000259" key="12">
    <source>
        <dbReference type="Pfam" id="PF13796"/>
    </source>
</evidence>
<dbReference type="Gene3D" id="1.20.5.1930">
    <property type="match status" value="1"/>
</dbReference>
<dbReference type="PANTHER" id="PTHR24421">
    <property type="entry name" value="NITRATE/NITRITE SENSOR PROTEIN NARX-RELATED"/>
    <property type="match status" value="1"/>
</dbReference>
<keyword evidence="8" id="KW-0902">Two-component regulatory system</keyword>
<dbReference type="Pfam" id="PF07730">
    <property type="entry name" value="HisKA_3"/>
    <property type="match status" value="1"/>
</dbReference>
<evidence type="ECO:0000256" key="6">
    <source>
        <dbReference type="ARBA" id="ARBA00022777"/>
    </source>
</evidence>
<dbReference type="Proteomes" id="UP001327225">
    <property type="component" value="Chromosome"/>
</dbReference>
<dbReference type="CDD" id="cd16917">
    <property type="entry name" value="HATPase_UhpB-NarQ-NarX-like"/>
    <property type="match status" value="1"/>
</dbReference>
<keyword evidence="10" id="KW-1133">Transmembrane helix</keyword>
<evidence type="ECO:0000256" key="2">
    <source>
        <dbReference type="ARBA" id="ARBA00012438"/>
    </source>
</evidence>
<evidence type="ECO:0000256" key="8">
    <source>
        <dbReference type="ARBA" id="ARBA00023012"/>
    </source>
</evidence>
<evidence type="ECO:0000256" key="3">
    <source>
        <dbReference type="ARBA" id="ARBA00022553"/>
    </source>
</evidence>
<keyword evidence="5" id="KW-0547">Nucleotide-binding</keyword>
<feature type="domain" description="Putative sensor" evidence="12">
    <location>
        <begin position="24"/>
        <end position="139"/>
    </location>
</feature>
<dbReference type="EC" id="2.7.13.3" evidence="2"/>
<dbReference type="InterPro" id="IPR050482">
    <property type="entry name" value="Sensor_HK_TwoCompSys"/>
</dbReference>
<reference evidence="14" key="1">
    <citation type="submission" date="2023-12" db="EMBL/GenBank/DDBJ databases">
        <title>Novel species in genus Nocardioides.</title>
        <authorList>
            <person name="Zhou H."/>
        </authorList>
    </citation>
    <scope>NUCLEOTIDE SEQUENCE [LARGE SCALE GENOMIC DNA]</scope>
    <source>
        <strain evidence="14">HM61</strain>
    </source>
</reference>
<gene>
    <name evidence="13" type="ORF">SHK19_14230</name>
</gene>
<dbReference type="PANTHER" id="PTHR24421:SF10">
    <property type="entry name" value="NITRATE_NITRITE SENSOR PROTEIN NARQ"/>
    <property type="match status" value="1"/>
</dbReference>
<evidence type="ECO:0000256" key="10">
    <source>
        <dbReference type="SAM" id="Phobius"/>
    </source>
</evidence>
<evidence type="ECO:0000256" key="4">
    <source>
        <dbReference type="ARBA" id="ARBA00022679"/>
    </source>
</evidence>
<keyword evidence="10" id="KW-0472">Membrane</keyword>
<dbReference type="Gene3D" id="3.30.565.10">
    <property type="entry name" value="Histidine kinase-like ATPase, C-terminal domain"/>
    <property type="match status" value="1"/>
</dbReference>